<feature type="transmembrane region" description="Helical" evidence="8">
    <location>
        <begin position="92"/>
        <end position="112"/>
    </location>
</feature>
<evidence type="ECO:0000256" key="6">
    <source>
        <dbReference type="ARBA" id="ARBA00022989"/>
    </source>
</evidence>
<comment type="similarity">
    <text evidence="2">Belongs to the binding-protein-dependent transport system permease family. CysTW subfamily.</text>
</comment>
<sequence>MPEQSSARLSLPLWKRVFIALPTAFLAIFFLLPFLVVLQISLSEADFGVPPYRPLFSWAEQGVLQVTLFFRNFTFVAGDALYLAALVTSLKVAAICTAICLVIGYPVAFYIARAPEGLRNLLLLAVILPFWTSFLLRVYAWMGFLNNSGLINNALIWLGLTSEPLQMMRTDGAIYLGIVYSYLPFMILPLYANLQKLDGTLLEAAADLGARPLRTFLHIVLPLSLPGILAGSLLVFIPAVGEFVIPELLGPADNLMVGRVLWNEFFLNRDWPVASAIAMLLLVILVLPIMFLRNTQQAEVRK</sequence>
<keyword evidence="5 8" id="KW-0812">Transmembrane</keyword>
<dbReference type="SUPFAM" id="SSF161098">
    <property type="entry name" value="MetI-like"/>
    <property type="match status" value="1"/>
</dbReference>
<feature type="transmembrane region" description="Helical" evidence="8">
    <location>
        <begin position="118"/>
        <end position="136"/>
    </location>
</feature>
<protein>
    <submittedName>
        <fullName evidence="10">ABC transporter permease subunit</fullName>
    </submittedName>
</protein>
<gene>
    <name evidence="10" type="ORF">ACFOGJ_15165</name>
</gene>
<dbReference type="InterPro" id="IPR000515">
    <property type="entry name" value="MetI-like"/>
</dbReference>
<dbReference type="InterPro" id="IPR035906">
    <property type="entry name" value="MetI-like_sf"/>
</dbReference>
<comment type="caution">
    <text evidence="10">The sequence shown here is derived from an EMBL/GenBank/DDBJ whole genome shotgun (WGS) entry which is preliminary data.</text>
</comment>
<evidence type="ECO:0000313" key="11">
    <source>
        <dbReference type="Proteomes" id="UP001595528"/>
    </source>
</evidence>
<accession>A0ABV7L2G1</accession>
<reference evidence="11" key="1">
    <citation type="journal article" date="2019" name="Int. J. Syst. Evol. Microbiol.">
        <title>The Global Catalogue of Microorganisms (GCM) 10K type strain sequencing project: providing services to taxonomists for standard genome sequencing and annotation.</title>
        <authorList>
            <consortium name="The Broad Institute Genomics Platform"/>
            <consortium name="The Broad Institute Genome Sequencing Center for Infectious Disease"/>
            <person name="Wu L."/>
            <person name="Ma J."/>
        </authorList>
    </citation>
    <scope>NUCLEOTIDE SEQUENCE [LARGE SCALE GENOMIC DNA]</scope>
    <source>
        <strain evidence="11">KCTC 42964</strain>
    </source>
</reference>
<dbReference type="PANTHER" id="PTHR42929">
    <property type="entry name" value="INNER MEMBRANE ABC TRANSPORTER PERMEASE PROTEIN YDCU-RELATED-RELATED"/>
    <property type="match status" value="1"/>
</dbReference>
<feature type="transmembrane region" description="Helical" evidence="8">
    <location>
        <begin position="271"/>
        <end position="292"/>
    </location>
</feature>
<feature type="transmembrane region" description="Helical" evidence="8">
    <location>
        <begin position="17"/>
        <end position="42"/>
    </location>
</feature>
<evidence type="ECO:0000256" key="1">
    <source>
        <dbReference type="ARBA" id="ARBA00004651"/>
    </source>
</evidence>
<evidence type="ECO:0000256" key="7">
    <source>
        <dbReference type="ARBA" id="ARBA00023136"/>
    </source>
</evidence>
<dbReference type="PANTHER" id="PTHR42929:SF3">
    <property type="entry name" value="PUTRESCINE TRANSPORT SYSTEM PERMEASE PROTEIN POTH"/>
    <property type="match status" value="1"/>
</dbReference>
<keyword evidence="7 8" id="KW-0472">Membrane</keyword>
<evidence type="ECO:0000256" key="4">
    <source>
        <dbReference type="ARBA" id="ARBA00022475"/>
    </source>
</evidence>
<keyword evidence="6 8" id="KW-1133">Transmembrane helix</keyword>
<feature type="domain" description="ABC transmembrane type-1" evidence="9">
    <location>
        <begin position="86"/>
        <end position="292"/>
    </location>
</feature>
<feature type="transmembrane region" description="Helical" evidence="8">
    <location>
        <begin position="172"/>
        <end position="194"/>
    </location>
</feature>
<comment type="subcellular location">
    <subcellularLocation>
        <location evidence="1 8">Cell membrane</location>
        <topology evidence="1 8">Multi-pass membrane protein</topology>
    </subcellularLocation>
</comment>
<evidence type="ECO:0000313" key="10">
    <source>
        <dbReference type="EMBL" id="MFC3228583.1"/>
    </source>
</evidence>
<dbReference type="Gene3D" id="1.10.3720.10">
    <property type="entry name" value="MetI-like"/>
    <property type="match status" value="1"/>
</dbReference>
<proteinExistence type="inferred from homology"/>
<dbReference type="Proteomes" id="UP001595528">
    <property type="component" value="Unassembled WGS sequence"/>
</dbReference>
<evidence type="ECO:0000256" key="5">
    <source>
        <dbReference type="ARBA" id="ARBA00022692"/>
    </source>
</evidence>
<dbReference type="EMBL" id="JBHRTR010000028">
    <property type="protein sequence ID" value="MFC3228583.1"/>
    <property type="molecule type" value="Genomic_DNA"/>
</dbReference>
<dbReference type="CDD" id="cd06261">
    <property type="entry name" value="TM_PBP2"/>
    <property type="match status" value="1"/>
</dbReference>
<feature type="transmembrane region" description="Helical" evidence="8">
    <location>
        <begin position="215"/>
        <end position="240"/>
    </location>
</feature>
<evidence type="ECO:0000256" key="2">
    <source>
        <dbReference type="ARBA" id="ARBA00007069"/>
    </source>
</evidence>
<dbReference type="PROSITE" id="PS50928">
    <property type="entry name" value="ABC_TM1"/>
    <property type="match status" value="1"/>
</dbReference>
<dbReference type="RefSeq" id="WP_379901848.1">
    <property type="nucleotide sequence ID" value="NZ_JBHRTR010000028.1"/>
</dbReference>
<name>A0ABV7L2G1_9PROT</name>
<keyword evidence="11" id="KW-1185">Reference proteome</keyword>
<organism evidence="10 11">
    <name type="scientific">Marinibaculum pumilum</name>
    <dbReference type="NCBI Taxonomy" id="1766165"/>
    <lineage>
        <taxon>Bacteria</taxon>
        <taxon>Pseudomonadati</taxon>
        <taxon>Pseudomonadota</taxon>
        <taxon>Alphaproteobacteria</taxon>
        <taxon>Rhodospirillales</taxon>
        <taxon>Rhodospirillaceae</taxon>
        <taxon>Marinibaculum</taxon>
    </lineage>
</organism>
<evidence type="ECO:0000256" key="3">
    <source>
        <dbReference type="ARBA" id="ARBA00022448"/>
    </source>
</evidence>
<evidence type="ECO:0000256" key="8">
    <source>
        <dbReference type="RuleBase" id="RU363032"/>
    </source>
</evidence>
<evidence type="ECO:0000259" key="9">
    <source>
        <dbReference type="PROSITE" id="PS50928"/>
    </source>
</evidence>
<keyword evidence="3 8" id="KW-0813">Transport</keyword>
<dbReference type="Pfam" id="PF00528">
    <property type="entry name" value="BPD_transp_1"/>
    <property type="match status" value="1"/>
</dbReference>
<keyword evidence="4" id="KW-1003">Cell membrane</keyword>